<dbReference type="SUPFAM" id="SSF54897">
    <property type="entry name" value="Protease propeptides/inhibitors"/>
    <property type="match status" value="1"/>
</dbReference>
<evidence type="ECO:0000256" key="18">
    <source>
        <dbReference type="ARBA" id="ARBA00069955"/>
    </source>
</evidence>
<dbReference type="InterPro" id="IPR023828">
    <property type="entry name" value="Peptidase_S8_Ser-AS"/>
</dbReference>
<evidence type="ECO:0000256" key="5">
    <source>
        <dbReference type="ARBA" id="ARBA00022685"/>
    </source>
</evidence>
<reference evidence="28 29" key="1">
    <citation type="submission" date="2018-10" db="EMBL/GenBank/DDBJ databases">
        <title>Improved assembly of the deer mouse Peromyscus maniculatus genome.</title>
        <authorList>
            <person name="Lassance J.-M."/>
            <person name="Hoekstra H.E."/>
        </authorList>
    </citation>
    <scope>NUCLEOTIDE SEQUENCE [LARGE SCALE GENOMIC DNA]</scope>
</reference>
<dbReference type="Pfam" id="PF00082">
    <property type="entry name" value="Peptidase_S8"/>
    <property type="match status" value="1"/>
</dbReference>
<dbReference type="Gene3D" id="3.30.70.850">
    <property type="entry name" value="Peptidase S8, pro-domain"/>
    <property type="match status" value="1"/>
</dbReference>
<feature type="signal peptide" evidence="26">
    <location>
        <begin position="1"/>
        <end position="34"/>
    </location>
</feature>
<evidence type="ECO:0000256" key="6">
    <source>
        <dbReference type="ARBA" id="ARBA00022692"/>
    </source>
</evidence>
<dbReference type="GO" id="GO:0003279">
    <property type="term" value="P:cardiac septum development"/>
    <property type="evidence" value="ECO:0007669"/>
    <property type="project" value="Ensembl"/>
</dbReference>
<dbReference type="PRINTS" id="PR00723">
    <property type="entry name" value="SUBTILISIN"/>
</dbReference>
<dbReference type="Gene3D" id="3.40.50.200">
    <property type="entry name" value="Peptidase S8/S53 domain"/>
    <property type="match status" value="1"/>
</dbReference>
<keyword evidence="7" id="KW-0635">Pregnancy</keyword>
<dbReference type="PANTHER" id="PTHR42884:SF7">
    <property type="entry name" value="PROPROTEIN CONVERTASE SUBTILISIN_KEXIN TYPE 5"/>
    <property type="match status" value="1"/>
</dbReference>
<dbReference type="GO" id="GO:0140447">
    <property type="term" value="P:cytokine precursor processing"/>
    <property type="evidence" value="ECO:0007669"/>
    <property type="project" value="Ensembl"/>
</dbReference>
<evidence type="ECO:0000256" key="14">
    <source>
        <dbReference type="ARBA" id="ARBA00023145"/>
    </source>
</evidence>
<dbReference type="Pfam" id="PF16470">
    <property type="entry name" value="S8_pro-domain"/>
    <property type="match status" value="1"/>
</dbReference>
<evidence type="ECO:0000256" key="24">
    <source>
        <dbReference type="RuleBase" id="RU003355"/>
    </source>
</evidence>
<evidence type="ECO:0000256" key="19">
    <source>
        <dbReference type="ARBA" id="ARBA00076732"/>
    </source>
</evidence>
<dbReference type="Pfam" id="PF14843">
    <property type="entry name" value="GF_recep_IV"/>
    <property type="match status" value="1"/>
</dbReference>
<dbReference type="InterPro" id="IPR023827">
    <property type="entry name" value="Peptidase_S8_Asp-AS"/>
</dbReference>
<dbReference type="PANTHER" id="PTHR42884">
    <property type="entry name" value="PROPROTEIN CONVERTASE SUBTILISIN/KEXIN-RELATED"/>
    <property type="match status" value="1"/>
</dbReference>
<dbReference type="InterPro" id="IPR008979">
    <property type="entry name" value="Galactose-bd-like_sf"/>
</dbReference>
<dbReference type="FunFam" id="2.60.120.260:FF:000006">
    <property type="entry name" value="Proprotein convertase subtilisin/kexin type 5"/>
    <property type="match status" value="1"/>
</dbReference>
<evidence type="ECO:0000256" key="7">
    <source>
        <dbReference type="ARBA" id="ARBA00022720"/>
    </source>
</evidence>
<feature type="active site" description="Charge relay system" evidence="22 23">
    <location>
        <position position="173"/>
    </location>
</feature>
<comment type="function">
    <text evidence="17">Serine endoprotease that processes various proproteins by cleavage at paired basic amino acids, recognizing the RXXX[KR]R consensus motif. Likely functions in the constitutive and regulated secretory pathways. Plays an essential role in pregnancy establishment by proteolytic activation of a number of important factors such as BMP2, CALD1 and alpha-integrins. May be responsible for the maturation of gastrointestinal peptides. May be involved in the cellular proliferation of adrenal cortex via the activation of growth factors.</text>
</comment>
<dbReference type="InterPro" id="IPR009030">
    <property type="entry name" value="Growth_fac_rcpt_cys_sf"/>
</dbReference>
<dbReference type="InterPro" id="IPR000209">
    <property type="entry name" value="Peptidase_S8/S53_dom"/>
</dbReference>
<evidence type="ECO:0000259" key="27">
    <source>
        <dbReference type="PROSITE" id="PS51829"/>
    </source>
</evidence>
<dbReference type="SUPFAM" id="SSF52743">
    <property type="entry name" value="Subtilisin-like"/>
    <property type="match status" value="1"/>
</dbReference>
<evidence type="ECO:0000313" key="29">
    <source>
        <dbReference type="Proteomes" id="UP000694547"/>
    </source>
</evidence>
<dbReference type="OrthoDB" id="300641at2759"/>
<dbReference type="GO" id="GO:0009952">
    <property type="term" value="P:anterior/posterior pattern specification"/>
    <property type="evidence" value="ECO:0007669"/>
    <property type="project" value="Ensembl"/>
</dbReference>
<dbReference type="InterPro" id="IPR034182">
    <property type="entry name" value="Kexin/furin"/>
</dbReference>
<dbReference type="PROSITE" id="PS00138">
    <property type="entry name" value="SUBTILASE_SER"/>
    <property type="match status" value="1"/>
</dbReference>
<keyword evidence="13 25" id="KW-0472">Membrane</keyword>
<comment type="subcellular location">
    <subcellularLocation>
        <location evidence="16">Endomembrane system</location>
        <topology evidence="16">Single-pass type I membrane protein</topology>
    </subcellularLocation>
    <subcellularLocation>
        <location evidence="1">Secreted</location>
    </subcellularLocation>
</comment>
<evidence type="ECO:0000256" key="20">
    <source>
        <dbReference type="ARBA" id="ARBA00076945"/>
    </source>
</evidence>
<accession>A0A6I9MFQ6</accession>
<dbReference type="PROSITE" id="PS00137">
    <property type="entry name" value="SUBTILASE_HIS"/>
    <property type="match status" value="1"/>
</dbReference>
<dbReference type="GO" id="GO:0042277">
    <property type="term" value="F:peptide binding"/>
    <property type="evidence" value="ECO:0007669"/>
    <property type="project" value="Ensembl"/>
</dbReference>
<name>A0A6I9MFQ6_PERMB</name>
<keyword evidence="3" id="KW-0964">Secreted</keyword>
<dbReference type="FunFam" id="2.10.220.10:FF:000042">
    <property type="entry name" value="Proprotein convertase subtilisin/kexin type 5"/>
    <property type="match status" value="1"/>
</dbReference>
<dbReference type="GO" id="GO:0048566">
    <property type="term" value="P:embryonic digestive tract development"/>
    <property type="evidence" value="ECO:0007669"/>
    <property type="project" value="Ensembl"/>
</dbReference>
<dbReference type="GO" id="GO:0005802">
    <property type="term" value="C:trans-Golgi network"/>
    <property type="evidence" value="ECO:0007669"/>
    <property type="project" value="TreeGrafter"/>
</dbReference>
<dbReference type="InterPro" id="IPR022398">
    <property type="entry name" value="Peptidase_S8_His-AS"/>
</dbReference>
<evidence type="ECO:0000256" key="26">
    <source>
        <dbReference type="SAM" id="SignalP"/>
    </source>
</evidence>
<dbReference type="SMART" id="SM00261">
    <property type="entry name" value="FU"/>
    <property type="match status" value="22"/>
</dbReference>
<evidence type="ECO:0000256" key="12">
    <source>
        <dbReference type="ARBA" id="ARBA00022989"/>
    </source>
</evidence>
<dbReference type="FunFam" id="2.10.220.10:FF:000049">
    <property type="entry name" value="Proprotein convertase subtilisin/kexin type 5"/>
    <property type="match status" value="1"/>
</dbReference>
<dbReference type="FunFam" id="3.40.50.200:FF:000002">
    <property type="entry name" value="Proprotein convertase subtilisin/kexin type 5"/>
    <property type="match status" value="1"/>
</dbReference>
<keyword evidence="29" id="KW-1185">Reference proteome</keyword>
<dbReference type="CDD" id="cd00064">
    <property type="entry name" value="FU"/>
    <property type="match status" value="17"/>
</dbReference>
<dbReference type="PROSITE" id="PS51892">
    <property type="entry name" value="SUBTILASE"/>
    <property type="match status" value="1"/>
</dbReference>
<dbReference type="GO" id="GO:0005615">
    <property type="term" value="C:extracellular space"/>
    <property type="evidence" value="ECO:0007669"/>
    <property type="project" value="Ensembl"/>
</dbReference>
<evidence type="ECO:0000256" key="8">
    <source>
        <dbReference type="ARBA" id="ARBA00022729"/>
    </source>
</evidence>
<keyword evidence="4 23" id="KW-0645">Protease</keyword>
<dbReference type="FunFam" id="3.30.70.850:FF:000001">
    <property type="entry name" value="Proprotein convertase subtilisin/kexin type 5"/>
    <property type="match status" value="1"/>
</dbReference>
<keyword evidence="10 23" id="KW-0378">Hydrolase</keyword>
<dbReference type="GO" id="GO:0035108">
    <property type="term" value="P:limb morphogenesis"/>
    <property type="evidence" value="ECO:0007669"/>
    <property type="project" value="Ensembl"/>
</dbReference>
<evidence type="ECO:0000256" key="22">
    <source>
        <dbReference type="PIRSR" id="PIRSR615500-1"/>
    </source>
</evidence>
<keyword evidence="12 25" id="KW-1133">Transmembrane helix</keyword>
<feature type="domain" description="P/Homo B" evidence="27">
    <location>
        <begin position="463"/>
        <end position="603"/>
    </location>
</feature>
<evidence type="ECO:0000256" key="13">
    <source>
        <dbReference type="ARBA" id="ARBA00023136"/>
    </source>
</evidence>
<dbReference type="Pfam" id="PF01483">
    <property type="entry name" value="P_proprotein"/>
    <property type="match status" value="1"/>
</dbReference>
<dbReference type="Proteomes" id="UP000694547">
    <property type="component" value="Chromosome 1"/>
</dbReference>
<feature type="active site" description="Charge relay system" evidence="22 23">
    <location>
        <position position="388"/>
    </location>
</feature>
<dbReference type="RefSeq" id="XP_006996032.1">
    <property type="nucleotide sequence ID" value="XM_006995970.3"/>
</dbReference>
<dbReference type="InterPro" id="IPR032815">
    <property type="entry name" value="S8_pro-domain"/>
</dbReference>
<feature type="transmembrane region" description="Helical" evidence="25">
    <location>
        <begin position="1771"/>
        <end position="1792"/>
    </location>
</feature>
<dbReference type="Ensembl" id="ENSPEMT00000034337.1">
    <property type="protein sequence ID" value="ENSPEMP00000030280.1"/>
    <property type="gene ID" value="ENSPEMG00000002720.2"/>
</dbReference>
<keyword evidence="11 23" id="KW-0720">Serine protease</keyword>
<keyword evidence="8 26" id="KW-0732">Signal</keyword>
<evidence type="ECO:0000256" key="11">
    <source>
        <dbReference type="ARBA" id="ARBA00022825"/>
    </source>
</evidence>
<evidence type="ECO:0000256" key="9">
    <source>
        <dbReference type="ARBA" id="ARBA00022737"/>
    </source>
</evidence>
<dbReference type="GO" id="GO:0048706">
    <property type="term" value="P:embryonic skeletal system development"/>
    <property type="evidence" value="ECO:0007669"/>
    <property type="project" value="Ensembl"/>
</dbReference>
<keyword evidence="15" id="KW-0325">Glycoprotein</keyword>
<keyword evidence="14" id="KW-0865">Zymogen</keyword>
<dbReference type="FunFam" id="2.10.220.10:FF:000057">
    <property type="entry name" value="Proprotein convertase subtilisin/kexin type 5"/>
    <property type="match status" value="1"/>
</dbReference>
<dbReference type="GO" id="GO:0030323">
    <property type="term" value="P:respiratory tube development"/>
    <property type="evidence" value="ECO:0007669"/>
    <property type="project" value="Ensembl"/>
</dbReference>
<evidence type="ECO:0000313" key="28">
    <source>
        <dbReference type="Ensembl" id="ENSPEMP00000030280.1"/>
    </source>
</evidence>
<dbReference type="GeneID" id="102918033"/>
<dbReference type="FunFam" id="2.10.220.10:FF:000022">
    <property type="entry name" value="proprotein convertase subtilisin/kexin type 5 isoform X2"/>
    <property type="match status" value="1"/>
</dbReference>
<gene>
    <name evidence="28" type="primary">Pcsk5</name>
</gene>
<dbReference type="GO" id="GO:0007566">
    <property type="term" value="P:embryo implantation"/>
    <property type="evidence" value="ECO:0007669"/>
    <property type="project" value="Ensembl"/>
</dbReference>
<evidence type="ECO:0000256" key="21">
    <source>
        <dbReference type="ARBA" id="ARBA00076948"/>
    </source>
</evidence>
<reference evidence="28" key="3">
    <citation type="submission" date="2025-09" db="UniProtKB">
        <authorList>
            <consortium name="Ensembl"/>
        </authorList>
    </citation>
    <scope>IDENTIFICATION</scope>
</reference>
<dbReference type="GO" id="GO:0019058">
    <property type="term" value="P:viral life cycle"/>
    <property type="evidence" value="ECO:0007669"/>
    <property type="project" value="Ensembl"/>
</dbReference>
<dbReference type="Gene3D" id="2.60.120.260">
    <property type="entry name" value="Galactose-binding domain-like"/>
    <property type="match status" value="1"/>
</dbReference>
<dbReference type="GO" id="GO:0043043">
    <property type="term" value="P:peptide biosynthetic process"/>
    <property type="evidence" value="ECO:0007669"/>
    <property type="project" value="Ensembl"/>
</dbReference>
<dbReference type="Gene3D" id="2.10.220.10">
    <property type="entry name" value="Hormone Receptor, Insulin-like Growth Factor Receptor 1, Chain A, domain 2"/>
    <property type="match status" value="14"/>
</dbReference>
<dbReference type="FunFam" id="2.10.220.10:FF:000018">
    <property type="entry name" value="Proprotein convertase subtilisin/kexin type 5"/>
    <property type="match status" value="1"/>
</dbReference>
<dbReference type="InterPro" id="IPR038466">
    <property type="entry name" value="S8_pro-domain_sf"/>
</dbReference>
<dbReference type="SMART" id="SM00181">
    <property type="entry name" value="EGF"/>
    <property type="match status" value="15"/>
</dbReference>
<keyword evidence="5" id="KW-0165">Cleavage on pair of basic residues</keyword>
<dbReference type="GeneTree" id="ENSGT00940000155770"/>
<dbReference type="PROSITE" id="PS51257">
    <property type="entry name" value="PROKAR_LIPOPROTEIN"/>
    <property type="match status" value="1"/>
</dbReference>
<dbReference type="InterPro" id="IPR002884">
    <property type="entry name" value="P_dom"/>
</dbReference>
<dbReference type="GO" id="GO:0007368">
    <property type="term" value="P:determination of left/right symmetry"/>
    <property type="evidence" value="ECO:0007669"/>
    <property type="project" value="Ensembl"/>
</dbReference>
<dbReference type="GO" id="GO:0060976">
    <property type="term" value="P:coronary vasculature development"/>
    <property type="evidence" value="ECO:0007669"/>
    <property type="project" value="Ensembl"/>
</dbReference>
<evidence type="ECO:0000256" key="3">
    <source>
        <dbReference type="ARBA" id="ARBA00022525"/>
    </source>
</evidence>
<dbReference type="InterPro" id="IPR000742">
    <property type="entry name" value="EGF"/>
</dbReference>
<feature type="chain" id="PRO_5044635999" description="Proprotein convertase subtilisin/kexin type 5" evidence="26">
    <location>
        <begin position="35"/>
        <end position="1880"/>
    </location>
</feature>
<keyword evidence="9" id="KW-0677">Repeat</keyword>
<evidence type="ECO:0000256" key="10">
    <source>
        <dbReference type="ARBA" id="ARBA00022801"/>
    </source>
</evidence>
<dbReference type="InterPro" id="IPR032778">
    <property type="entry name" value="GF_recep_IV"/>
</dbReference>
<keyword evidence="6 25" id="KW-0812">Transmembrane</keyword>
<evidence type="ECO:0000256" key="23">
    <source>
        <dbReference type="PROSITE-ProRule" id="PRU01240"/>
    </source>
</evidence>
<dbReference type="FunFam" id="2.10.220.10:FF:000053">
    <property type="entry name" value="Proprotein convertase subtilisin/kexin type 5"/>
    <property type="match status" value="1"/>
</dbReference>
<reference evidence="28" key="2">
    <citation type="submission" date="2025-08" db="UniProtKB">
        <authorList>
            <consortium name="Ensembl"/>
        </authorList>
    </citation>
    <scope>IDENTIFICATION</scope>
</reference>
<evidence type="ECO:0000256" key="15">
    <source>
        <dbReference type="ARBA" id="ARBA00023180"/>
    </source>
</evidence>
<dbReference type="GO" id="GO:0004252">
    <property type="term" value="F:serine-type endopeptidase activity"/>
    <property type="evidence" value="ECO:0007669"/>
    <property type="project" value="UniProtKB-UniRule"/>
</dbReference>
<sequence length="1880" mass="209548">MGWGWRNRCCFPGRRDLLCVLVLLASCLLPVCRTRVYTNHWAVKIAGGFAEADRIASKYGFINVGQIGALKDYYHFYHSRTIKRSVLSSRGTHSFISMEPKVEWIQQQVVKKRTKRDYDLSRAQSTYFNDPKWPSMWYMHCSDNTHPCQSDMNIEGAWKRGYTGKNIVVTILDDGIERTHPDLMQNYDALASCDVNGNDLDPMPRYDASNENKHGTRCAGEVAAAANNSHCTVGIAFNAKIGGVRMLDGDVTDMVEAKSVSYNPQHVHIYSASWGPDDDGKTVDGPAPLTRQAFENGVRMGRRGLGSVFVWASGNGGRSKDHCSCDGYTNSIYTISISSTAESGKKPWYLEECSSTLATTYSSGESYDKKIITTDLRQRCTDNHTGTSASAPMAAGIIALALEANPFLTWRDVQHVIVRTSRAGHLNANDWKTNAAGFKVSHLYGFGLMDAEAMVMEAEKWTTVPQQHVCVESTDRQIRTIRPNSAVRSIYKASGCSDNPNHHVNYLEHVVVRITITHPRRGDLAIYLTSPSGTRSQLLANRLFDHSMEGFKNWEFMTIHCWGERAAGDWVLEVYDTPSQLRNFKTPGKLKEWSLVLYGTSVQPYSPTNEFPKVERFRYSRVEDPTDDYGAEDYAGPCDAECSEVGCDGPGPDHCNDCLHYYYKLKNNTRICVSNCPPGHYHADKKRCRKCAPNCESCFGSHGDQCLSCKYGYFLNEETSSCVTQCPDGTYQDTKKNICGKCSENCKACTGFHNCTECKGGLSLQGSRCSVTCDDGQFFNGHDCQPCHRSCAACAGAGADGCINCTEGYVMEEGRCVQSCSVSYYLDHNSDNGYKSCKRCDNSCLTCNGPGFKNCSSCPSGYLLDLGMCQMGAICKDGEYIDEQGHCRTCEASCAKCWGPTQEDCTSCPITRVFDDGRCILNCPTSKFELKKQCHPCHHTCQECQGSGPSNCTSCRADKHGRERFLYQGECRESCPVGHYPAKGRACLPCPDNCELCYNPHVCTRCMSGYFIVPTNHTCQKLECRQGEFQDSEYEECIPCEEGCLGCTVDDPGACTSCAAGYYMFERHCYKVCPEKTFSTEWECRACGTNCGSCDQHECYWCEEGSFLSGGSCVQDCGPGFYGDQELGECEPCHRACETCTGPGDHQCSRCQEGLQLWRGACIWPTRPQGGEGRFWNEAVPPESPSLVKSPLQEQRRWTIQTKRDAMKQYQPCHSSCKTCNGSATLCTSCPTGTYLWMQACVPSCPQGTWPSVRSSSCENCAEDCAACSGPDLCQKCLSQPDNLLLLHEGRCYHGCPEGFYAKDGVCEHCSSPCRTCEGNATNCHSCERDFVLDGGVCRETCPEKHVAVEGVCQHCPEMCQDCIHEKICKECIPGFFLYDDACSKSCPKHFYPDLRQCVSCHENCLECNGPKEDDCKVCADTSKVLYNGLCLDMCPEGTYKEEENDECKDCPEFCLSCSSAWTCQTCQEGLTKVNEVCTAPKECAAVEYWDEGTHRCQPCHRKCSRCSGPAEDQCYTCPGETLLLNTTCVKSCPEGYHTDKDSHRCVLCHSSCRTCEGPHSMQCRSCRPGWFQLGKECLVQCRDGYYGESTSGQCEKCDKSCKACRGPRPTDCQSCDKFFFLLRSKGQCHRTCPEHYYTDQHAQTCERCHPTCDKCKGKEPWDCLSCVWSYNLLGGMCTSECPVGEYRDEEAVELHCKQCHQSCVECKGPGAKNCTVCPTGLLLHMDDSRCLRCCNASHPHRSQDCCDCQSTTEECILPANEAGPLERTKIALLVTSGAMLLLLLGAAVLVWRKSRSRPVAKGRYEKLAEPTVSYSSYRSSYLDEDQVIEYRDRDYDEDDEDDIVYMGQDGTVYRKFKYGLLDETEDDELEYDDESYSYQ</sequence>
<dbReference type="GO" id="GO:0001822">
    <property type="term" value="P:kidney development"/>
    <property type="evidence" value="ECO:0007669"/>
    <property type="project" value="Ensembl"/>
</dbReference>
<protein>
    <recommendedName>
        <fullName evidence="18">Proprotein convertase subtilisin/kexin type 5</fullName>
    </recommendedName>
    <alternativeName>
        <fullName evidence="20">Proprotein convertase 5</fullName>
    </alternativeName>
    <alternativeName>
        <fullName evidence="21">Proprotein convertase 6</fullName>
    </alternativeName>
    <alternativeName>
        <fullName evidence="19">Subtilisin/kexin-like protease PC5</fullName>
    </alternativeName>
</protein>
<evidence type="ECO:0000256" key="2">
    <source>
        <dbReference type="ARBA" id="ARBA00011073"/>
    </source>
</evidence>
<dbReference type="GO" id="GO:0016486">
    <property type="term" value="P:peptide hormone processing"/>
    <property type="evidence" value="ECO:0007669"/>
    <property type="project" value="Ensembl"/>
</dbReference>
<feature type="active site" description="Charge relay system" evidence="22 23">
    <location>
        <position position="214"/>
    </location>
</feature>
<dbReference type="FunFam" id="2.10.220.10:FF:000011">
    <property type="entry name" value="Proprotein convertase subtilisin/kexin type 5"/>
    <property type="match status" value="1"/>
</dbReference>
<dbReference type="SUPFAM" id="SSF49785">
    <property type="entry name" value="Galactose-binding domain-like"/>
    <property type="match status" value="1"/>
</dbReference>
<dbReference type="SMART" id="SM01411">
    <property type="entry name" value="Ephrin_rec_like"/>
    <property type="match status" value="8"/>
</dbReference>
<dbReference type="PROSITE" id="PS51829">
    <property type="entry name" value="P_HOMO_B"/>
    <property type="match status" value="1"/>
</dbReference>
<evidence type="ECO:0000256" key="16">
    <source>
        <dbReference type="ARBA" id="ARBA00046288"/>
    </source>
</evidence>
<proteinExistence type="inferred from homology"/>
<dbReference type="PROSITE" id="PS00136">
    <property type="entry name" value="SUBTILASE_ASP"/>
    <property type="match status" value="1"/>
</dbReference>
<dbReference type="GO" id="GO:0000139">
    <property type="term" value="C:Golgi membrane"/>
    <property type="evidence" value="ECO:0007669"/>
    <property type="project" value="TreeGrafter"/>
</dbReference>
<dbReference type="InterPro" id="IPR006212">
    <property type="entry name" value="Furin_repeat"/>
</dbReference>
<dbReference type="FunFam" id="2.10.220.10:FF:000037">
    <property type="entry name" value="Proprotein convertase subtilisin/kexin type 5"/>
    <property type="match status" value="1"/>
</dbReference>
<evidence type="ECO:0000256" key="1">
    <source>
        <dbReference type="ARBA" id="ARBA00004613"/>
    </source>
</evidence>
<evidence type="ECO:0000256" key="17">
    <source>
        <dbReference type="ARBA" id="ARBA00053092"/>
    </source>
</evidence>
<comment type="similarity">
    <text evidence="2 23 24">Belongs to the peptidase S8 family.</text>
</comment>
<organism evidence="28 29">
    <name type="scientific">Peromyscus maniculatus bairdii</name>
    <name type="common">Prairie deer mouse</name>
    <dbReference type="NCBI Taxonomy" id="230844"/>
    <lineage>
        <taxon>Eukaryota</taxon>
        <taxon>Metazoa</taxon>
        <taxon>Chordata</taxon>
        <taxon>Craniata</taxon>
        <taxon>Vertebrata</taxon>
        <taxon>Euteleostomi</taxon>
        <taxon>Mammalia</taxon>
        <taxon>Eutheria</taxon>
        <taxon>Euarchontoglires</taxon>
        <taxon>Glires</taxon>
        <taxon>Rodentia</taxon>
        <taxon>Myomorpha</taxon>
        <taxon>Muroidea</taxon>
        <taxon>Cricetidae</taxon>
        <taxon>Neotominae</taxon>
        <taxon>Peromyscus</taxon>
    </lineage>
</organism>
<evidence type="ECO:0000256" key="25">
    <source>
        <dbReference type="SAM" id="Phobius"/>
    </source>
</evidence>
<dbReference type="CTD" id="5125"/>
<evidence type="ECO:0000256" key="4">
    <source>
        <dbReference type="ARBA" id="ARBA00022670"/>
    </source>
</evidence>
<dbReference type="CDD" id="cd04059">
    <property type="entry name" value="Peptidases_S8_Protein_convertases_Kexins_Furin-like"/>
    <property type="match status" value="1"/>
</dbReference>
<dbReference type="InterPro" id="IPR036852">
    <property type="entry name" value="Peptidase_S8/S53_dom_sf"/>
</dbReference>
<dbReference type="InterPro" id="IPR015500">
    <property type="entry name" value="Peptidase_S8_subtilisin-rel"/>
</dbReference>
<dbReference type="SUPFAM" id="SSF57184">
    <property type="entry name" value="Growth factor receptor domain"/>
    <property type="match status" value="9"/>
</dbReference>